<reference evidence="7 8" key="1">
    <citation type="submission" date="2019-08" db="EMBL/GenBank/DDBJ databases">
        <title>In-depth cultivation of the pig gut microbiome towards novel bacterial diversity and tailored functional studies.</title>
        <authorList>
            <person name="Wylensek D."/>
            <person name="Hitch T.C.A."/>
            <person name="Clavel T."/>
        </authorList>
    </citation>
    <scope>NUCLEOTIDE SEQUENCE [LARGE SCALE GENOMIC DNA]</scope>
    <source>
        <strain evidence="7 8">WCA-693-APC-5D-A</strain>
    </source>
</reference>
<dbReference type="PANTHER" id="PTHR43066">
    <property type="entry name" value="RHOMBOID-RELATED PROTEIN"/>
    <property type="match status" value="1"/>
</dbReference>
<dbReference type="RefSeq" id="WP_154407451.1">
    <property type="nucleotide sequence ID" value="NZ_VUNR01000020.1"/>
</dbReference>
<sequence length="199" mass="21778">MDNSYQSSSNSQQKFKVIFNSPVVVSFSGICLAAMLLDYVTGGWSTVTFFSTYESSWLNPLTYVRLVGHIFGHGSWEHFFSNITILLLIGPMLEEKYGSKFICEFIFLTGVVTGLAAALFYTNIHLMGASGIVFAFIMLSSFTSFKGSGIPITFILVAVIYLGGQIISGMTMNDNVSYLTHIVGGCVGSLVGYNFNQKK</sequence>
<dbReference type="EMBL" id="VUNR01000020">
    <property type="protein sequence ID" value="MSU09279.1"/>
    <property type="molecule type" value="Genomic_DNA"/>
</dbReference>
<evidence type="ECO:0000313" key="8">
    <source>
        <dbReference type="Proteomes" id="UP000433181"/>
    </source>
</evidence>
<feature type="transmembrane region" description="Helical" evidence="5">
    <location>
        <begin position="101"/>
        <end position="121"/>
    </location>
</feature>
<evidence type="ECO:0000256" key="5">
    <source>
        <dbReference type="SAM" id="Phobius"/>
    </source>
</evidence>
<accession>A0A6I2UHX2</accession>
<gene>
    <name evidence="7" type="ORF">FYJ84_09805</name>
</gene>
<dbReference type="AlphaFoldDB" id="A0A6I2UHX2"/>
<protein>
    <submittedName>
        <fullName evidence="7">Rhomboid family intramembrane serine protease</fullName>
    </submittedName>
</protein>
<evidence type="ECO:0000256" key="1">
    <source>
        <dbReference type="ARBA" id="ARBA00004141"/>
    </source>
</evidence>
<dbReference type="Pfam" id="PF01694">
    <property type="entry name" value="Rhomboid"/>
    <property type="match status" value="1"/>
</dbReference>
<keyword evidence="7" id="KW-0378">Hydrolase</keyword>
<keyword evidence="4 5" id="KW-0472">Membrane</keyword>
<evidence type="ECO:0000259" key="6">
    <source>
        <dbReference type="Pfam" id="PF01694"/>
    </source>
</evidence>
<dbReference type="GO" id="GO:0006508">
    <property type="term" value="P:proteolysis"/>
    <property type="evidence" value="ECO:0007669"/>
    <property type="project" value="UniProtKB-KW"/>
</dbReference>
<dbReference type="GO" id="GO:0004252">
    <property type="term" value="F:serine-type endopeptidase activity"/>
    <property type="evidence" value="ECO:0007669"/>
    <property type="project" value="InterPro"/>
</dbReference>
<comment type="subcellular location">
    <subcellularLocation>
        <location evidence="1">Membrane</location>
        <topology evidence="1">Multi-pass membrane protein</topology>
    </subcellularLocation>
</comment>
<feature type="transmembrane region" description="Helical" evidence="5">
    <location>
        <begin position="17"/>
        <end position="37"/>
    </location>
</feature>
<evidence type="ECO:0000256" key="2">
    <source>
        <dbReference type="ARBA" id="ARBA00022692"/>
    </source>
</evidence>
<comment type="caution">
    <text evidence="7">The sequence shown here is derived from an EMBL/GenBank/DDBJ whole genome shotgun (WGS) entry which is preliminary data.</text>
</comment>
<keyword evidence="7" id="KW-0645">Protease</keyword>
<dbReference type="InterPro" id="IPR035952">
    <property type="entry name" value="Rhomboid-like_sf"/>
</dbReference>
<feature type="transmembrane region" description="Helical" evidence="5">
    <location>
        <begin position="152"/>
        <end position="172"/>
    </location>
</feature>
<dbReference type="GO" id="GO:0016020">
    <property type="term" value="C:membrane"/>
    <property type="evidence" value="ECO:0007669"/>
    <property type="project" value="UniProtKB-SubCell"/>
</dbReference>
<feature type="transmembrane region" description="Helical" evidence="5">
    <location>
        <begin position="178"/>
        <end position="195"/>
    </location>
</feature>
<evidence type="ECO:0000313" key="7">
    <source>
        <dbReference type="EMBL" id="MSU09279.1"/>
    </source>
</evidence>
<dbReference type="Proteomes" id="UP000433181">
    <property type="component" value="Unassembled WGS sequence"/>
</dbReference>
<dbReference type="Gene3D" id="1.20.1540.10">
    <property type="entry name" value="Rhomboid-like"/>
    <property type="match status" value="1"/>
</dbReference>
<dbReference type="SUPFAM" id="SSF144091">
    <property type="entry name" value="Rhomboid-like"/>
    <property type="match status" value="1"/>
</dbReference>
<feature type="transmembrane region" description="Helical" evidence="5">
    <location>
        <begin position="127"/>
        <end position="145"/>
    </location>
</feature>
<dbReference type="PANTHER" id="PTHR43066:SF11">
    <property type="entry name" value="PEPTIDASE S54 RHOMBOID DOMAIN-CONTAINING PROTEIN"/>
    <property type="match status" value="1"/>
</dbReference>
<keyword evidence="3 5" id="KW-1133">Transmembrane helix</keyword>
<name>A0A6I2UHX2_9FIRM</name>
<dbReference type="GeneID" id="96779217"/>
<evidence type="ECO:0000256" key="3">
    <source>
        <dbReference type="ARBA" id="ARBA00022989"/>
    </source>
</evidence>
<organism evidence="7 8">
    <name type="scientific">Anaerovibrio slackiae</name>
    <dbReference type="NCBI Taxonomy" id="2652309"/>
    <lineage>
        <taxon>Bacteria</taxon>
        <taxon>Bacillati</taxon>
        <taxon>Bacillota</taxon>
        <taxon>Negativicutes</taxon>
        <taxon>Selenomonadales</taxon>
        <taxon>Selenomonadaceae</taxon>
        <taxon>Anaerovibrio</taxon>
    </lineage>
</organism>
<evidence type="ECO:0000256" key="4">
    <source>
        <dbReference type="ARBA" id="ARBA00023136"/>
    </source>
</evidence>
<feature type="transmembrane region" description="Helical" evidence="5">
    <location>
        <begin position="66"/>
        <end position="89"/>
    </location>
</feature>
<dbReference type="InterPro" id="IPR022764">
    <property type="entry name" value="Peptidase_S54_rhomboid_dom"/>
</dbReference>
<keyword evidence="8" id="KW-1185">Reference proteome</keyword>
<feature type="domain" description="Peptidase S54 rhomboid" evidence="6">
    <location>
        <begin position="63"/>
        <end position="194"/>
    </location>
</feature>
<proteinExistence type="predicted"/>
<keyword evidence="2 5" id="KW-0812">Transmembrane</keyword>